<dbReference type="Pfam" id="PF02579">
    <property type="entry name" value="Nitro_FeMo-Co"/>
    <property type="match status" value="1"/>
</dbReference>
<dbReference type="PANTHER" id="PTHR42983">
    <property type="entry name" value="DINITROGENASE IRON-MOLYBDENUM COFACTOR PROTEIN-RELATED"/>
    <property type="match status" value="1"/>
</dbReference>
<evidence type="ECO:0000259" key="1">
    <source>
        <dbReference type="Pfam" id="PF02579"/>
    </source>
</evidence>
<dbReference type="InterPro" id="IPR033913">
    <property type="entry name" value="MTH1175_dom"/>
</dbReference>
<dbReference type="SUPFAM" id="SSF53146">
    <property type="entry name" value="Nitrogenase accessory factor-like"/>
    <property type="match status" value="1"/>
</dbReference>
<gene>
    <name evidence="2" type="ORF">S01H1_74673</name>
</gene>
<accession>X0X6U1</accession>
<feature type="domain" description="Dinitrogenase iron-molybdenum cofactor biosynthesis" evidence="1">
    <location>
        <begin position="14"/>
        <end position="106"/>
    </location>
</feature>
<dbReference type="InterPro" id="IPR003731">
    <property type="entry name" value="Di-Nase_FeMo-co_biosynth"/>
</dbReference>
<evidence type="ECO:0000313" key="2">
    <source>
        <dbReference type="EMBL" id="GAG38750.1"/>
    </source>
</evidence>
<dbReference type="EMBL" id="BARS01049971">
    <property type="protein sequence ID" value="GAG38750.1"/>
    <property type="molecule type" value="Genomic_DNA"/>
</dbReference>
<reference evidence="2" key="1">
    <citation type="journal article" date="2014" name="Front. Microbiol.">
        <title>High frequency of phylogenetically diverse reductive dehalogenase-homologous genes in deep subseafloor sedimentary metagenomes.</title>
        <authorList>
            <person name="Kawai M."/>
            <person name="Futagami T."/>
            <person name="Toyoda A."/>
            <person name="Takaki Y."/>
            <person name="Nishi S."/>
            <person name="Hori S."/>
            <person name="Arai W."/>
            <person name="Tsubouchi T."/>
            <person name="Morono Y."/>
            <person name="Uchiyama I."/>
            <person name="Ito T."/>
            <person name="Fujiyama A."/>
            <person name="Inagaki F."/>
            <person name="Takami H."/>
        </authorList>
    </citation>
    <scope>NUCLEOTIDE SEQUENCE</scope>
    <source>
        <strain evidence="2">Expedition CK06-06</strain>
    </source>
</reference>
<sequence>MWIGVAAESNNGLEAEISGHLGRCPYYAILEVQEGKVKEPVKVIANPYFSSHGEPGQVPSFLKEQGIEVIIAGGMGPRAVQFFSQLAIKVVTGASGKVKEVVDSFLKGDLKGSESCHY</sequence>
<dbReference type="AlphaFoldDB" id="X0X6U1"/>
<dbReference type="InterPro" id="IPR036105">
    <property type="entry name" value="DiNase_FeMo-co_biosyn_sf"/>
</dbReference>
<proteinExistence type="predicted"/>
<dbReference type="CDD" id="cd00851">
    <property type="entry name" value="MTH1175"/>
    <property type="match status" value="1"/>
</dbReference>
<protein>
    <recommendedName>
        <fullName evidence="1">Dinitrogenase iron-molybdenum cofactor biosynthesis domain-containing protein</fullName>
    </recommendedName>
</protein>
<comment type="caution">
    <text evidence="2">The sequence shown here is derived from an EMBL/GenBank/DDBJ whole genome shotgun (WGS) entry which is preliminary data.</text>
</comment>
<organism evidence="2">
    <name type="scientific">marine sediment metagenome</name>
    <dbReference type="NCBI Taxonomy" id="412755"/>
    <lineage>
        <taxon>unclassified sequences</taxon>
        <taxon>metagenomes</taxon>
        <taxon>ecological metagenomes</taxon>
    </lineage>
</organism>
<name>X0X6U1_9ZZZZ</name>
<dbReference type="Gene3D" id="3.30.420.130">
    <property type="entry name" value="Dinitrogenase iron-molybdenum cofactor biosynthesis domain"/>
    <property type="match status" value="1"/>
</dbReference>
<dbReference type="PANTHER" id="PTHR42983:SF1">
    <property type="entry name" value="IRON-MOLYBDENUM PROTEIN"/>
    <property type="match status" value="1"/>
</dbReference>